<evidence type="ECO:0000256" key="5">
    <source>
        <dbReference type="ARBA" id="ARBA00022989"/>
    </source>
</evidence>
<evidence type="ECO:0000256" key="3">
    <source>
        <dbReference type="ARBA" id="ARBA00022475"/>
    </source>
</evidence>
<evidence type="ECO:0000256" key="7">
    <source>
        <dbReference type="RuleBase" id="RU363032"/>
    </source>
</evidence>
<dbReference type="Pfam" id="PF00528">
    <property type="entry name" value="BPD_transp_1"/>
    <property type="match status" value="1"/>
</dbReference>
<dbReference type="GO" id="GO:0055085">
    <property type="term" value="P:transmembrane transport"/>
    <property type="evidence" value="ECO:0007669"/>
    <property type="project" value="InterPro"/>
</dbReference>
<feature type="transmembrane region" description="Helical" evidence="7">
    <location>
        <begin position="115"/>
        <end position="137"/>
    </location>
</feature>
<dbReference type="STRING" id="546874.SAMN04488544_0290"/>
<gene>
    <name evidence="10" type="ORF">SAMN04488544_0290</name>
</gene>
<dbReference type="Gene3D" id="1.10.3720.10">
    <property type="entry name" value="MetI-like"/>
    <property type="match status" value="1"/>
</dbReference>
<dbReference type="SUPFAM" id="SSF161098">
    <property type="entry name" value="MetI-like"/>
    <property type="match status" value="1"/>
</dbReference>
<accession>A0A1H2LIR7</accession>
<evidence type="ECO:0000256" key="8">
    <source>
        <dbReference type="SAM" id="MobiDB-lite"/>
    </source>
</evidence>
<sequence length="308" mass="32817">MSAAPLTAGPVGPGEPTQPLQPLGPTQPSRLPWLRNRTGDGVLRLNPTLVIGLSLLVVIILAGVLAPVLSPWDPIKQDLTASLQPPGNGHLLGTDQLGRDVFTRLLYAARVDLRVGALAVLFPFIIGTTLGLLAGWFGGWFDLVLMRVVDMVVAFPSFVLIIALVFALGQGTASIYIAITLVGWVAYARIVRGEVLVAREQEYALAARASGLPTWRILLRHLLPNVLLQAFVFAMSDVVLSILAIVTLGYLGLGVPPPTPDWGSMISEGQNFVFTKWYLTAVPGLAVVVTGLALALVADGVVQRSGRR</sequence>
<evidence type="ECO:0000259" key="9">
    <source>
        <dbReference type="PROSITE" id="PS50928"/>
    </source>
</evidence>
<comment type="similarity">
    <text evidence="7">Belongs to the binding-protein-dependent transport system permease family.</text>
</comment>
<feature type="compositionally biased region" description="Low complexity" evidence="8">
    <location>
        <begin position="14"/>
        <end position="28"/>
    </location>
</feature>
<keyword evidence="5 7" id="KW-1133">Transmembrane helix</keyword>
<name>A0A1H2LIR7_9ACTN</name>
<keyword evidence="11" id="KW-1185">Reference proteome</keyword>
<comment type="subcellular location">
    <subcellularLocation>
        <location evidence="1 7">Cell membrane</location>
        <topology evidence="1 7">Multi-pass membrane protein</topology>
    </subcellularLocation>
</comment>
<dbReference type="InterPro" id="IPR050366">
    <property type="entry name" value="BP-dependent_transpt_permease"/>
</dbReference>
<evidence type="ECO:0000256" key="1">
    <source>
        <dbReference type="ARBA" id="ARBA00004651"/>
    </source>
</evidence>
<keyword evidence="2 7" id="KW-0813">Transport</keyword>
<dbReference type="Pfam" id="PF12911">
    <property type="entry name" value="OppC_N"/>
    <property type="match status" value="1"/>
</dbReference>
<dbReference type="CDD" id="cd06261">
    <property type="entry name" value="TM_PBP2"/>
    <property type="match status" value="1"/>
</dbReference>
<dbReference type="EMBL" id="LT629799">
    <property type="protein sequence ID" value="SDU80943.1"/>
    <property type="molecule type" value="Genomic_DNA"/>
</dbReference>
<feature type="domain" description="ABC transmembrane type-1" evidence="9">
    <location>
        <begin position="109"/>
        <end position="298"/>
    </location>
</feature>
<dbReference type="PROSITE" id="PS50928">
    <property type="entry name" value="ABC_TM1"/>
    <property type="match status" value="1"/>
</dbReference>
<feature type="transmembrane region" description="Helical" evidence="7">
    <location>
        <begin position="45"/>
        <end position="69"/>
    </location>
</feature>
<keyword evidence="6 7" id="KW-0472">Membrane</keyword>
<proteinExistence type="inferred from homology"/>
<dbReference type="RefSeq" id="WP_091072696.1">
    <property type="nucleotide sequence ID" value="NZ_LT629799.1"/>
</dbReference>
<evidence type="ECO:0000256" key="4">
    <source>
        <dbReference type="ARBA" id="ARBA00022692"/>
    </source>
</evidence>
<evidence type="ECO:0000313" key="10">
    <source>
        <dbReference type="EMBL" id="SDU80943.1"/>
    </source>
</evidence>
<feature type="transmembrane region" description="Helical" evidence="7">
    <location>
        <begin position="173"/>
        <end position="191"/>
    </location>
</feature>
<keyword evidence="4 7" id="KW-0812">Transmembrane</keyword>
<dbReference type="PANTHER" id="PTHR43386:SF1">
    <property type="entry name" value="D,D-DIPEPTIDE TRANSPORT SYSTEM PERMEASE PROTEIN DDPC-RELATED"/>
    <property type="match status" value="1"/>
</dbReference>
<dbReference type="InterPro" id="IPR035906">
    <property type="entry name" value="MetI-like_sf"/>
</dbReference>
<reference evidence="11" key="1">
    <citation type="submission" date="2016-10" db="EMBL/GenBank/DDBJ databases">
        <authorList>
            <person name="Varghese N."/>
            <person name="Submissions S."/>
        </authorList>
    </citation>
    <scope>NUCLEOTIDE SEQUENCE [LARGE SCALE GENOMIC DNA]</scope>
    <source>
        <strain evidence="11">DSM 21743</strain>
    </source>
</reference>
<dbReference type="GO" id="GO:0005886">
    <property type="term" value="C:plasma membrane"/>
    <property type="evidence" value="ECO:0007669"/>
    <property type="project" value="UniProtKB-SubCell"/>
</dbReference>
<protein>
    <submittedName>
        <fullName evidence="10">Peptide/nickel transport system permease protein</fullName>
    </submittedName>
</protein>
<evidence type="ECO:0000313" key="11">
    <source>
        <dbReference type="Proteomes" id="UP000198825"/>
    </source>
</evidence>
<dbReference type="AlphaFoldDB" id="A0A1H2LIR7"/>
<dbReference type="InterPro" id="IPR025966">
    <property type="entry name" value="OppC_N"/>
</dbReference>
<feature type="region of interest" description="Disordered" evidence="8">
    <location>
        <begin position="1"/>
        <end position="31"/>
    </location>
</feature>
<dbReference type="InterPro" id="IPR000515">
    <property type="entry name" value="MetI-like"/>
</dbReference>
<feature type="transmembrane region" description="Helical" evidence="7">
    <location>
        <begin position="277"/>
        <end position="298"/>
    </location>
</feature>
<keyword evidence="3" id="KW-1003">Cell membrane</keyword>
<dbReference type="OrthoDB" id="8906042at2"/>
<organism evidence="10 11">
    <name type="scientific">Microlunatus sagamiharensis</name>
    <dbReference type="NCBI Taxonomy" id="546874"/>
    <lineage>
        <taxon>Bacteria</taxon>
        <taxon>Bacillati</taxon>
        <taxon>Actinomycetota</taxon>
        <taxon>Actinomycetes</taxon>
        <taxon>Propionibacteriales</taxon>
        <taxon>Propionibacteriaceae</taxon>
        <taxon>Microlunatus</taxon>
    </lineage>
</organism>
<dbReference type="PANTHER" id="PTHR43386">
    <property type="entry name" value="OLIGOPEPTIDE TRANSPORT SYSTEM PERMEASE PROTEIN APPC"/>
    <property type="match status" value="1"/>
</dbReference>
<dbReference type="Proteomes" id="UP000198825">
    <property type="component" value="Chromosome I"/>
</dbReference>
<evidence type="ECO:0000256" key="6">
    <source>
        <dbReference type="ARBA" id="ARBA00023136"/>
    </source>
</evidence>
<evidence type="ECO:0000256" key="2">
    <source>
        <dbReference type="ARBA" id="ARBA00022448"/>
    </source>
</evidence>
<feature type="transmembrane region" description="Helical" evidence="7">
    <location>
        <begin position="226"/>
        <end position="253"/>
    </location>
</feature>